<evidence type="ECO:0000313" key="2">
    <source>
        <dbReference type="EMBL" id="CAH0022581.1"/>
    </source>
</evidence>
<feature type="compositionally biased region" description="Basic and acidic residues" evidence="1">
    <location>
        <begin position="52"/>
        <end position="64"/>
    </location>
</feature>
<gene>
    <name evidence="2" type="ORF">CRHIZ90672A_00014732</name>
</gene>
<keyword evidence="3" id="KW-1185">Reference proteome</keyword>
<evidence type="ECO:0000256" key="1">
    <source>
        <dbReference type="SAM" id="MobiDB-lite"/>
    </source>
</evidence>
<accession>A0A9N9VFG6</accession>
<reference evidence="2" key="1">
    <citation type="submission" date="2021-10" db="EMBL/GenBank/DDBJ databases">
        <authorList>
            <person name="Piombo E."/>
        </authorList>
    </citation>
    <scope>NUCLEOTIDE SEQUENCE</scope>
</reference>
<comment type="caution">
    <text evidence="2">The sequence shown here is derived from an EMBL/GenBank/DDBJ whole genome shotgun (WGS) entry which is preliminary data.</text>
</comment>
<sequence>MGCGHSKPKVVETPFRPPAPHFGEVEEPKICQTRYYNPVVPDPLAKMSTHAMPDHRPESAELPRCKPVRPPIPHKWRPVRSRYYGLGEPNEPFRHYLPLDK</sequence>
<name>A0A9N9VFG6_9HYPO</name>
<feature type="region of interest" description="Disordered" evidence="1">
    <location>
        <begin position="46"/>
        <end position="67"/>
    </location>
</feature>
<proteinExistence type="predicted"/>
<dbReference type="EMBL" id="CABFNQ020000680">
    <property type="protein sequence ID" value="CAH0022581.1"/>
    <property type="molecule type" value="Genomic_DNA"/>
</dbReference>
<dbReference type="AlphaFoldDB" id="A0A9N9VFG6"/>
<dbReference type="Proteomes" id="UP000696573">
    <property type="component" value="Unassembled WGS sequence"/>
</dbReference>
<protein>
    <submittedName>
        <fullName evidence="2">Uncharacterized protein</fullName>
    </submittedName>
</protein>
<feature type="region of interest" description="Disordered" evidence="1">
    <location>
        <begin position="1"/>
        <end position="23"/>
    </location>
</feature>
<organism evidence="2 3">
    <name type="scientific">Clonostachys rhizophaga</name>
    <dbReference type="NCBI Taxonomy" id="160324"/>
    <lineage>
        <taxon>Eukaryota</taxon>
        <taxon>Fungi</taxon>
        <taxon>Dikarya</taxon>
        <taxon>Ascomycota</taxon>
        <taxon>Pezizomycotina</taxon>
        <taxon>Sordariomycetes</taxon>
        <taxon>Hypocreomycetidae</taxon>
        <taxon>Hypocreales</taxon>
        <taxon>Bionectriaceae</taxon>
        <taxon>Clonostachys</taxon>
    </lineage>
</organism>
<evidence type="ECO:0000313" key="3">
    <source>
        <dbReference type="Proteomes" id="UP000696573"/>
    </source>
</evidence>